<dbReference type="VEuPathDB" id="FungiDB:MAPG_09586"/>
<dbReference type="Gene3D" id="3.40.50.720">
    <property type="entry name" value="NAD(P)-binding Rossmann-like Domain"/>
    <property type="match status" value="1"/>
</dbReference>
<dbReference type="InterPro" id="IPR036291">
    <property type="entry name" value="NAD(P)-bd_dom_sf"/>
</dbReference>
<dbReference type="GO" id="GO:0019433">
    <property type="term" value="P:triglyceride catabolic process"/>
    <property type="evidence" value="ECO:0007669"/>
    <property type="project" value="TreeGrafter"/>
</dbReference>
<dbReference type="GO" id="GO:0005783">
    <property type="term" value="C:endoplasmic reticulum"/>
    <property type="evidence" value="ECO:0007669"/>
    <property type="project" value="TreeGrafter"/>
</dbReference>
<dbReference type="PROSITE" id="PS00061">
    <property type="entry name" value="ADH_SHORT"/>
    <property type="match status" value="1"/>
</dbReference>
<sequence length="302" mass="33163">MSPKPGQKTVLITGCTAGGIGHAVALEYHQQGLYVIATARRPEALKELTDKGLAAVALEVTDADSIAACKDEVAKLTGGKLDILVNNAGRSHTIPATDIDLPDVRQTFETNVFSVMAMVQAFAPLLIAARGLIINIASLSSVTPYVFGAVYCATKGAVVAYSRTLRQELRPFGVRVMIVMAGTVRSNAAAQKMRSLPADSIYQRVRDIFEWRLNYSQTNNTEDTTTFARKLVRSSLRPEFPSMLRSWLGRPDWFWAGGLAGTVWLGSYLGEWLVDLVCWRKFKLARLEAILKREAAEAKKLK</sequence>
<reference evidence="7" key="2">
    <citation type="submission" date="2010-05" db="EMBL/GenBank/DDBJ databases">
        <title>The genome sequence of Magnaporthe poae strain ATCC 64411.</title>
        <authorList>
            <person name="Ma L.-J."/>
            <person name="Dead R."/>
            <person name="Young S."/>
            <person name="Zeng Q."/>
            <person name="Koehrsen M."/>
            <person name="Alvarado L."/>
            <person name="Berlin A."/>
            <person name="Chapman S.B."/>
            <person name="Chen Z."/>
            <person name="Freedman E."/>
            <person name="Gellesch M."/>
            <person name="Goldberg J."/>
            <person name="Griggs A."/>
            <person name="Gujja S."/>
            <person name="Heilman E.R."/>
            <person name="Heiman D."/>
            <person name="Hepburn T."/>
            <person name="Howarth C."/>
            <person name="Jen D."/>
            <person name="Larson L."/>
            <person name="Mehta T."/>
            <person name="Neiman D."/>
            <person name="Pearson M."/>
            <person name="Roberts A."/>
            <person name="Saif S."/>
            <person name="Shea T."/>
            <person name="Shenoy N."/>
            <person name="Sisk P."/>
            <person name="Stolte C."/>
            <person name="Sykes S."/>
            <person name="Walk T."/>
            <person name="White J."/>
            <person name="Yandava C."/>
            <person name="Haas B."/>
            <person name="Nusbaum C."/>
            <person name="Birren B."/>
        </authorList>
    </citation>
    <scope>NUCLEOTIDE SEQUENCE [LARGE SCALE GENOMIC DNA]</scope>
    <source>
        <strain evidence="7">ATCC 64411 / 73-15</strain>
    </source>
</reference>
<dbReference type="GO" id="GO:0006654">
    <property type="term" value="P:phosphatidic acid biosynthetic process"/>
    <property type="evidence" value="ECO:0007669"/>
    <property type="project" value="TreeGrafter"/>
</dbReference>
<evidence type="ECO:0000313" key="5">
    <source>
        <dbReference type="EMBL" id="KLU91063.1"/>
    </source>
</evidence>
<dbReference type="STRING" id="644358.A0A0C4EAC0"/>
<protein>
    <recommendedName>
        <fullName evidence="8">NADPH-dependent 1-acyldihydroxyacetone phosphate reductase</fullName>
    </recommendedName>
</protein>
<name>A0A0C4EAC0_MAGP6</name>
<dbReference type="Pfam" id="PF00106">
    <property type="entry name" value="adh_short"/>
    <property type="match status" value="1"/>
</dbReference>
<evidence type="ECO:0000256" key="2">
    <source>
        <dbReference type="ARBA" id="ARBA00022857"/>
    </source>
</evidence>
<evidence type="ECO:0000313" key="7">
    <source>
        <dbReference type="Proteomes" id="UP000011715"/>
    </source>
</evidence>
<proteinExistence type="inferred from homology"/>
<dbReference type="PANTHER" id="PTHR44169">
    <property type="entry name" value="NADPH-DEPENDENT 1-ACYLDIHYDROXYACETONE PHOSPHATE REDUCTASE"/>
    <property type="match status" value="1"/>
</dbReference>
<keyword evidence="3" id="KW-0560">Oxidoreductase</keyword>
<dbReference type="FunFam" id="3.40.50.720:FF:000261">
    <property type="entry name" value="NADPH-dependent 1-acyldihydroxyacetone phosphate reductase"/>
    <property type="match status" value="1"/>
</dbReference>
<comment type="similarity">
    <text evidence="1 4">Belongs to the short-chain dehydrogenases/reductases (SDR) family.</text>
</comment>
<dbReference type="InterPro" id="IPR020904">
    <property type="entry name" value="Sc_DH/Rdtase_CS"/>
</dbReference>
<dbReference type="InterPro" id="IPR002347">
    <property type="entry name" value="SDR_fam"/>
</dbReference>
<dbReference type="GO" id="GO:0005811">
    <property type="term" value="C:lipid droplet"/>
    <property type="evidence" value="ECO:0007669"/>
    <property type="project" value="TreeGrafter"/>
</dbReference>
<dbReference type="AlphaFoldDB" id="A0A0C4EAC0"/>
<evidence type="ECO:0000313" key="6">
    <source>
        <dbReference type="EnsemblFungi" id="MAPG_09586T0"/>
    </source>
</evidence>
<evidence type="ECO:0000256" key="4">
    <source>
        <dbReference type="RuleBase" id="RU000363"/>
    </source>
</evidence>
<dbReference type="PRINTS" id="PR00080">
    <property type="entry name" value="SDRFAMILY"/>
</dbReference>
<dbReference type="EMBL" id="GL876976">
    <property type="protein sequence ID" value="KLU91063.1"/>
    <property type="molecule type" value="Genomic_DNA"/>
</dbReference>
<dbReference type="EMBL" id="ADBL01002451">
    <property type="status" value="NOT_ANNOTATED_CDS"/>
    <property type="molecule type" value="Genomic_DNA"/>
</dbReference>
<dbReference type="Proteomes" id="UP000011715">
    <property type="component" value="Unassembled WGS sequence"/>
</dbReference>
<dbReference type="EnsemblFungi" id="MAPG_09586T0">
    <property type="protein sequence ID" value="MAPG_09586T0"/>
    <property type="gene ID" value="MAPG_09586"/>
</dbReference>
<gene>
    <name evidence="5" type="ORF">MAPG_09586</name>
</gene>
<evidence type="ECO:0008006" key="8">
    <source>
        <dbReference type="Google" id="ProtNLM"/>
    </source>
</evidence>
<reference evidence="6" key="5">
    <citation type="submission" date="2015-06" db="UniProtKB">
        <authorList>
            <consortium name="EnsemblFungi"/>
        </authorList>
    </citation>
    <scope>IDENTIFICATION</scope>
    <source>
        <strain evidence="6">ATCC 64411</strain>
    </source>
</reference>
<dbReference type="PRINTS" id="PR00081">
    <property type="entry name" value="GDHRDH"/>
</dbReference>
<dbReference type="eggNOG" id="KOG1209">
    <property type="taxonomic scope" value="Eukaryota"/>
</dbReference>
<keyword evidence="7" id="KW-1185">Reference proteome</keyword>
<dbReference type="OrthoDB" id="2102561at2759"/>
<dbReference type="CDD" id="cd05374">
    <property type="entry name" value="17beta-HSD-like_SDR_c"/>
    <property type="match status" value="1"/>
</dbReference>
<dbReference type="PANTHER" id="PTHR44169:SF6">
    <property type="entry name" value="NADPH-DEPENDENT 1-ACYLDIHYDROXYACETONE PHOSPHATE REDUCTASE"/>
    <property type="match status" value="1"/>
</dbReference>
<evidence type="ECO:0000256" key="3">
    <source>
        <dbReference type="ARBA" id="ARBA00023002"/>
    </source>
</evidence>
<organism evidence="6 7">
    <name type="scientific">Magnaporthiopsis poae (strain ATCC 64411 / 73-15)</name>
    <name type="common">Kentucky bluegrass fungus</name>
    <name type="synonym">Magnaporthe poae</name>
    <dbReference type="NCBI Taxonomy" id="644358"/>
    <lineage>
        <taxon>Eukaryota</taxon>
        <taxon>Fungi</taxon>
        <taxon>Dikarya</taxon>
        <taxon>Ascomycota</taxon>
        <taxon>Pezizomycotina</taxon>
        <taxon>Sordariomycetes</taxon>
        <taxon>Sordariomycetidae</taxon>
        <taxon>Magnaporthales</taxon>
        <taxon>Magnaporthaceae</taxon>
        <taxon>Magnaporthiopsis</taxon>
    </lineage>
</organism>
<dbReference type="GO" id="GO:0004806">
    <property type="term" value="F:triacylglycerol lipase activity"/>
    <property type="evidence" value="ECO:0007669"/>
    <property type="project" value="TreeGrafter"/>
</dbReference>
<reference evidence="5" key="1">
    <citation type="submission" date="2010-05" db="EMBL/GenBank/DDBJ databases">
        <title>The Genome Sequence of Magnaporthe poae strain ATCC 64411.</title>
        <authorList>
            <consortium name="The Broad Institute Genome Sequencing Platform"/>
            <consortium name="Broad Institute Genome Sequencing Center for Infectious Disease"/>
            <person name="Ma L.-J."/>
            <person name="Dead R."/>
            <person name="Young S."/>
            <person name="Zeng Q."/>
            <person name="Koehrsen M."/>
            <person name="Alvarado L."/>
            <person name="Berlin A."/>
            <person name="Chapman S.B."/>
            <person name="Chen Z."/>
            <person name="Freedman E."/>
            <person name="Gellesch M."/>
            <person name="Goldberg J."/>
            <person name="Griggs A."/>
            <person name="Gujja S."/>
            <person name="Heilman E.R."/>
            <person name="Heiman D."/>
            <person name="Hepburn T."/>
            <person name="Howarth C."/>
            <person name="Jen D."/>
            <person name="Larson L."/>
            <person name="Mehta T."/>
            <person name="Neiman D."/>
            <person name="Pearson M."/>
            <person name="Roberts A."/>
            <person name="Saif S."/>
            <person name="Shea T."/>
            <person name="Shenoy N."/>
            <person name="Sisk P."/>
            <person name="Stolte C."/>
            <person name="Sykes S."/>
            <person name="Walk T."/>
            <person name="White J."/>
            <person name="Yandava C."/>
            <person name="Haas B."/>
            <person name="Nusbaum C."/>
            <person name="Birren B."/>
        </authorList>
    </citation>
    <scope>NUCLEOTIDE SEQUENCE</scope>
    <source>
        <strain evidence="5">ATCC 64411</strain>
    </source>
</reference>
<keyword evidence="2" id="KW-0521">NADP</keyword>
<accession>A0A0C4EAC0</accession>
<dbReference type="SUPFAM" id="SSF51735">
    <property type="entry name" value="NAD(P)-binding Rossmann-fold domains"/>
    <property type="match status" value="1"/>
</dbReference>
<reference evidence="6" key="4">
    <citation type="journal article" date="2015" name="G3 (Bethesda)">
        <title>Genome sequences of three phytopathogenic species of the Magnaporthaceae family of fungi.</title>
        <authorList>
            <person name="Okagaki L.H."/>
            <person name="Nunes C.C."/>
            <person name="Sailsbery J."/>
            <person name="Clay B."/>
            <person name="Brown D."/>
            <person name="John T."/>
            <person name="Oh Y."/>
            <person name="Young N."/>
            <person name="Fitzgerald M."/>
            <person name="Haas B.J."/>
            <person name="Zeng Q."/>
            <person name="Young S."/>
            <person name="Adiconis X."/>
            <person name="Fan L."/>
            <person name="Levin J.Z."/>
            <person name="Mitchell T.K."/>
            <person name="Okubara P.A."/>
            <person name="Farman M.L."/>
            <person name="Kohn L.M."/>
            <person name="Birren B."/>
            <person name="Ma L.-J."/>
            <person name="Dean R.A."/>
        </authorList>
    </citation>
    <scope>NUCLEOTIDE SEQUENCE</scope>
    <source>
        <strain evidence="6">ATCC 64411 / 73-15</strain>
    </source>
</reference>
<dbReference type="GO" id="GO:0000140">
    <property type="term" value="F:acylglycerone-phosphate reductase (NADP+) activity"/>
    <property type="evidence" value="ECO:0007669"/>
    <property type="project" value="TreeGrafter"/>
</dbReference>
<evidence type="ECO:0000256" key="1">
    <source>
        <dbReference type="ARBA" id="ARBA00006484"/>
    </source>
</evidence>
<dbReference type="OMA" id="GGTPDWF"/>
<reference evidence="5" key="3">
    <citation type="submission" date="2011-03" db="EMBL/GenBank/DDBJ databases">
        <title>Annotation of Magnaporthe poae ATCC 64411.</title>
        <authorList>
            <person name="Ma L.-J."/>
            <person name="Dead R."/>
            <person name="Young S.K."/>
            <person name="Zeng Q."/>
            <person name="Gargeya S."/>
            <person name="Fitzgerald M."/>
            <person name="Haas B."/>
            <person name="Abouelleil A."/>
            <person name="Alvarado L."/>
            <person name="Arachchi H.M."/>
            <person name="Berlin A."/>
            <person name="Brown A."/>
            <person name="Chapman S.B."/>
            <person name="Chen Z."/>
            <person name="Dunbar C."/>
            <person name="Freedman E."/>
            <person name="Gearin G."/>
            <person name="Gellesch M."/>
            <person name="Goldberg J."/>
            <person name="Griggs A."/>
            <person name="Gujja S."/>
            <person name="Heiman D."/>
            <person name="Howarth C."/>
            <person name="Larson L."/>
            <person name="Lui A."/>
            <person name="MacDonald P.J.P."/>
            <person name="Mehta T."/>
            <person name="Montmayeur A."/>
            <person name="Murphy C."/>
            <person name="Neiman D."/>
            <person name="Pearson M."/>
            <person name="Priest M."/>
            <person name="Roberts A."/>
            <person name="Saif S."/>
            <person name="Shea T."/>
            <person name="Shenoy N."/>
            <person name="Sisk P."/>
            <person name="Stolte C."/>
            <person name="Sykes S."/>
            <person name="Yandava C."/>
            <person name="Wortman J."/>
            <person name="Nusbaum C."/>
            <person name="Birren B."/>
        </authorList>
    </citation>
    <scope>NUCLEOTIDE SEQUENCE</scope>
    <source>
        <strain evidence="5">ATCC 64411</strain>
    </source>
</reference>